<proteinExistence type="predicted"/>
<dbReference type="EMBL" id="PGOL01000222">
    <property type="protein sequence ID" value="PKI74171.1"/>
    <property type="molecule type" value="Genomic_DNA"/>
</dbReference>
<gene>
    <name evidence="1" type="ORF">CRG98_005409</name>
</gene>
<name>A0A2I0L0B1_PUNGR</name>
<dbReference type="InterPro" id="IPR021109">
    <property type="entry name" value="Peptidase_aspartic_dom_sf"/>
</dbReference>
<dbReference type="Pfam" id="PF08284">
    <property type="entry name" value="RVP_2"/>
    <property type="match status" value="1"/>
</dbReference>
<comment type="caution">
    <text evidence="1">The sequence shown here is derived from an EMBL/GenBank/DDBJ whole genome shotgun (WGS) entry which is preliminary data.</text>
</comment>
<dbReference type="AlphaFoldDB" id="A0A2I0L0B1"/>
<sequence>MDERRAKNLRFWCEEKFVPGHKCSRRQAFLIEVEAIEEDQEVAAEEELDEIPPPQISLNALLGTRSFQTMRVVGTVGRRLLHILVDSGSTHNFLNEEVGGKLGCLTEPMPMVKVAVANGNELKCKRVCKMFRWKMHGREYEADMLLLPLESYDMVLGVQWLSTLGDILWNFKELQMKFVVGDKESILQGSNSEELKTIGENKWRSYYKKKTS</sequence>
<keyword evidence="2" id="KW-1185">Reference proteome</keyword>
<reference evidence="1 2" key="1">
    <citation type="submission" date="2017-11" db="EMBL/GenBank/DDBJ databases">
        <title>De-novo sequencing of pomegranate (Punica granatum L.) genome.</title>
        <authorList>
            <person name="Akparov Z."/>
            <person name="Amiraslanov A."/>
            <person name="Hajiyeva S."/>
            <person name="Abbasov M."/>
            <person name="Kaur K."/>
            <person name="Hamwieh A."/>
            <person name="Solovyev V."/>
            <person name="Salamov A."/>
            <person name="Braich B."/>
            <person name="Kosarev P."/>
            <person name="Mahmoud A."/>
            <person name="Hajiyev E."/>
            <person name="Babayeva S."/>
            <person name="Izzatullayeva V."/>
            <person name="Mammadov A."/>
            <person name="Mammadov A."/>
            <person name="Sharifova S."/>
            <person name="Ojaghi J."/>
            <person name="Eynullazada K."/>
            <person name="Bayramov B."/>
            <person name="Abdulazimova A."/>
            <person name="Shahmuradov I."/>
        </authorList>
    </citation>
    <scope>NUCLEOTIDE SEQUENCE [LARGE SCALE GENOMIC DNA]</scope>
    <source>
        <strain evidence="2">cv. AG2017</strain>
        <tissue evidence="1">Leaf</tissue>
    </source>
</reference>
<evidence type="ECO:0000313" key="2">
    <source>
        <dbReference type="Proteomes" id="UP000233551"/>
    </source>
</evidence>
<dbReference type="CDD" id="cd00303">
    <property type="entry name" value="retropepsin_like"/>
    <property type="match status" value="1"/>
</dbReference>
<evidence type="ECO:0000313" key="1">
    <source>
        <dbReference type="EMBL" id="PKI74171.1"/>
    </source>
</evidence>
<protein>
    <submittedName>
        <fullName evidence="1">Uncharacterized protein</fullName>
    </submittedName>
</protein>
<organism evidence="1 2">
    <name type="scientific">Punica granatum</name>
    <name type="common">Pomegranate</name>
    <dbReference type="NCBI Taxonomy" id="22663"/>
    <lineage>
        <taxon>Eukaryota</taxon>
        <taxon>Viridiplantae</taxon>
        <taxon>Streptophyta</taxon>
        <taxon>Embryophyta</taxon>
        <taxon>Tracheophyta</taxon>
        <taxon>Spermatophyta</taxon>
        <taxon>Magnoliopsida</taxon>
        <taxon>eudicotyledons</taxon>
        <taxon>Gunneridae</taxon>
        <taxon>Pentapetalae</taxon>
        <taxon>rosids</taxon>
        <taxon>malvids</taxon>
        <taxon>Myrtales</taxon>
        <taxon>Lythraceae</taxon>
        <taxon>Punica</taxon>
    </lineage>
</organism>
<dbReference type="Proteomes" id="UP000233551">
    <property type="component" value="Unassembled WGS sequence"/>
</dbReference>
<dbReference type="Gene3D" id="2.40.70.10">
    <property type="entry name" value="Acid Proteases"/>
    <property type="match status" value="1"/>
</dbReference>
<dbReference type="STRING" id="22663.A0A2I0L0B1"/>
<dbReference type="SUPFAM" id="SSF50630">
    <property type="entry name" value="Acid proteases"/>
    <property type="match status" value="1"/>
</dbReference>
<accession>A0A2I0L0B1</accession>